<sequence>MHHTKHIPCAFLQGWHSVAVPIELPGNFGVDMLESYGPFLARVTSVMKFNKKLALNCLADTIGEGYIEWLEKV</sequence>
<organism evidence="1 2">
    <name type="scientific">Dreissena polymorpha</name>
    <name type="common">Zebra mussel</name>
    <name type="synonym">Mytilus polymorpha</name>
    <dbReference type="NCBI Taxonomy" id="45954"/>
    <lineage>
        <taxon>Eukaryota</taxon>
        <taxon>Metazoa</taxon>
        <taxon>Spiralia</taxon>
        <taxon>Lophotrochozoa</taxon>
        <taxon>Mollusca</taxon>
        <taxon>Bivalvia</taxon>
        <taxon>Autobranchia</taxon>
        <taxon>Heteroconchia</taxon>
        <taxon>Euheterodonta</taxon>
        <taxon>Imparidentia</taxon>
        <taxon>Neoheterodontei</taxon>
        <taxon>Myida</taxon>
        <taxon>Dreissenoidea</taxon>
        <taxon>Dreissenidae</taxon>
        <taxon>Dreissena</taxon>
    </lineage>
</organism>
<reference evidence="1" key="2">
    <citation type="submission" date="2020-11" db="EMBL/GenBank/DDBJ databases">
        <authorList>
            <person name="McCartney M.A."/>
            <person name="Auch B."/>
            <person name="Kono T."/>
            <person name="Mallez S."/>
            <person name="Becker A."/>
            <person name="Gohl D.M."/>
            <person name="Silverstein K.A.T."/>
            <person name="Koren S."/>
            <person name="Bechman K.B."/>
            <person name="Herman A."/>
            <person name="Abrahante J.E."/>
            <person name="Garbe J."/>
        </authorList>
    </citation>
    <scope>NUCLEOTIDE SEQUENCE</scope>
    <source>
        <strain evidence="1">Duluth1</strain>
        <tissue evidence="1">Whole animal</tissue>
    </source>
</reference>
<evidence type="ECO:0000313" key="2">
    <source>
        <dbReference type="Proteomes" id="UP000828390"/>
    </source>
</evidence>
<protein>
    <submittedName>
        <fullName evidence="1">Uncharacterized protein</fullName>
    </submittedName>
</protein>
<comment type="caution">
    <text evidence="1">The sequence shown here is derived from an EMBL/GenBank/DDBJ whole genome shotgun (WGS) entry which is preliminary data.</text>
</comment>
<dbReference type="AlphaFoldDB" id="A0A9D4J738"/>
<dbReference type="EMBL" id="JAIWYP010000007">
    <property type="protein sequence ID" value="KAH3797647.1"/>
    <property type="molecule type" value="Genomic_DNA"/>
</dbReference>
<reference evidence="1" key="1">
    <citation type="journal article" date="2019" name="bioRxiv">
        <title>The Genome of the Zebra Mussel, Dreissena polymorpha: A Resource for Invasive Species Research.</title>
        <authorList>
            <person name="McCartney M.A."/>
            <person name="Auch B."/>
            <person name="Kono T."/>
            <person name="Mallez S."/>
            <person name="Zhang Y."/>
            <person name="Obille A."/>
            <person name="Becker A."/>
            <person name="Abrahante J.E."/>
            <person name="Garbe J."/>
            <person name="Badalamenti J.P."/>
            <person name="Herman A."/>
            <person name="Mangelson H."/>
            <person name="Liachko I."/>
            <person name="Sullivan S."/>
            <person name="Sone E.D."/>
            <person name="Koren S."/>
            <person name="Silverstein K.A.T."/>
            <person name="Beckman K.B."/>
            <person name="Gohl D.M."/>
        </authorList>
    </citation>
    <scope>NUCLEOTIDE SEQUENCE</scope>
    <source>
        <strain evidence="1">Duluth1</strain>
        <tissue evidence="1">Whole animal</tissue>
    </source>
</reference>
<accession>A0A9D4J738</accession>
<gene>
    <name evidence="1" type="ORF">DPMN_151231</name>
</gene>
<evidence type="ECO:0000313" key="1">
    <source>
        <dbReference type="EMBL" id="KAH3797647.1"/>
    </source>
</evidence>
<name>A0A9D4J738_DREPO</name>
<keyword evidence="2" id="KW-1185">Reference proteome</keyword>
<proteinExistence type="predicted"/>
<dbReference type="Proteomes" id="UP000828390">
    <property type="component" value="Unassembled WGS sequence"/>
</dbReference>